<accession>A0A8S1J849</accession>
<proteinExistence type="predicted"/>
<evidence type="ECO:0000313" key="2">
    <source>
        <dbReference type="Proteomes" id="UP000708148"/>
    </source>
</evidence>
<sequence>MPIEWSQMELLSARAARLVGWAIGDGGHDNAALESSALLKTVRRVLPAAVQWLGWNWGHEVVIQDLLKRLKRASRPGAIVALRIMSTIIQTMARATQQDPSAKAACMSVCKALLGSGAAGQTARTVGVKQEIVQLVAGVLSTLAYVQKEVAGSGGESVLLADADLGECLKLLQAVARKLHPSSVPRSVMPMMAIGREGVNKQRKSEGRK</sequence>
<reference evidence="1" key="1">
    <citation type="submission" date="2020-12" db="EMBL/GenBank/DDBJ databases">
        <authorList>
            <person name="Iha C."/>
        </authorList>
    </citation>
    <scope>NUCLEOTIDE SEQUENCE</scope>
</reference>
<evidence type="ECO:0000313" key="1">
    <source>
        <dbReference type="EMBL" id="CAD7703449.1"/>
    </source>
</evidence>
<comment type="caution">
    <text evidence="1">The sequence shown here is derived from an EMBL/GenBank/DDBJ whole genome shotgun (WGS) entry which is preliminary data.</text>
</comment>
<dbReference type="Proteomes" id="UP000708148">
    <property type="component" value="Unassembled WGS sequence"/>
</dbReference>
<organism evidence="1 2">
    <name type="scientific">Ostreobium quekettii</name>
    <dbReference type="NCBI Taxonomy" id="121088"/>
    <lineage>
        <taxon>Eukaryota</taxon>
        <taxon>Viridiplantae</taxon>
        <taxon>Chlorophyta</taxon>
        <taxon>core chlorophytes</taxon>
        <taxon>Ulvophyceae</taxon>
        <taxon>TCBD clade</taxon>
        <taxon>Bryopsidales</taxon>
        <taxon>Ostreobineae</taxon>
        <taxon>Ostreobiaceae</taxon>
        <taxon>Ostreobium</taxon>
    </lineage>
</organism>
<dbReference type="EMBL" id="CAJHUC010002238">
    <property type="protein sequence ID" value="CAD7703449.1"/>
    <property type="molecule type" value="Genomic_DNA"/>
</dbReference>
<protein>
    <submittedName>
        <fullName evidence="1">Uncharacterized protein</fullName>
    </submittedName>
</protein>
<dbReference type="AlphaFoldDB" id="A0A8S1J849"/>
<name>A0A8S1J849_9CHLO</name>
<keyword evidence="2" id="KW-1185">Reference proteome</keyword>
<gene>
    <name evidence="1" type="ORF">OSTQU699_LOCUS8806</name>
</gene>